<evidence type="ECO:0000256" key="1">
    <source>
        <dbReference type="ARBA" id="ARBA00010944"/>
    </source>
</evidence>
<dbReference type="Proteomes" id="UP001477672">
    <property type="component" value="Unassembled WGS sequence"/>
</dbReference>
<dbReference type="RefSeq" id="WP_349214420.1">
    <property type="nucleotide sequence ID" value="NZ_JBBMFA010000037.1"/>
</dbReference>
<dbReference type="SUPFAM" id="SSF51735">
    <property type="entry name" value="NAD(P)-binding Rossmann-fold domains"/>
    <property type="match status" value="1"/>
</dbReference>
<dbReference type="PANTHER" id="PTHR10491">
    <property type="entry name" value="DTDP-4-DEHYDRORHAMNOSE REDUCTASE"/>
    <property type="match status" value="1"/>
</dbReference>
<comment type="function">
    <text evidence="2">Catalyzes the reduction of dTDP-6-deoxy-L-lyxo-4-hexulose to yield dTDP-L-rhamnose.</text>
</comment>
<dbReference type="PANTHER" id="PTHR10491:SF4">
    <property type="entry name" value="METHIONINE ADENOSYLTRANSFERASE 2 SUBUNIT BETA"/>
    <property type="match status" value="1"/>
</dbReference>
<keyword evidence="2" id="KW-0521">NADP</keyword>
<feature type="domain" description="RmlD-like substrate binding" evidence="3">
    <location>
        <begin position="1"/>
        <end position="301"/>
    </location>
</feature>
<accession>A0ABV1GBC6</accession>
<comment type="pathway">
    <text evidence="2">Carbohydrate biosynthesis; dTDP-L-rhamnose biosynthesis.</text>
</comment>
<dbReference type="Gene3D" id="3.90.25.10">
    <property type="entry name" value="UDP-galactose 4-epimerase, domain 1"/>
    <property type="match status" value="1"/>
</dbReference>
<dbReference type="Pfam" id="PF04321">
    <property type="entry name" value="RmlD_sub_bind"/>
    <property type="match status" value="1"/>
</dbReference>
<proteinExistence type="inferred from homology"/>
<dbReference type="InterPro" id="IPR029903">
    <property type="entry name" value="RmlD-like-bd"/>
</dbReference>
<organism evidence="4 5">
    <name type="scientific">Ruthenibacterium intestinale</name>
    <dbReference type="NCBI Taxonomy" id="3133163"/>
    <lineage>
        <taxon>Bacteria</taxon>
        <taxon>Bacillati</taxon>
        <taxon>Bacillota</taxon>
        <taxon>Clostridia</taxon>
        <taxon>Eubacteriales</taxon>
        <taxon>Oscillospiraceae</taxon>
        <taxon>Ruthenibacterium</taxon>
    </lineage>
</organism>
<evidence type="ECO:0000313" key="4">
    <source>
        <dbReference type="EMBL" id="MEQ2519142.1"/>
    </source>
</evidence>
<dbReference type="InterPro" id="IPR005913">
    <property type="entry name" value="dTDP_dehydrorham_reduct"/>
</dbReference>
<comment type="caution">
    <text evidence="4">The sequence shown here is derived from an EMBL/GenBank/DDBJ whole genome shotgun (WGS) entry which is preliminary data.</text>
</comment>
<keyword evidence="5" id="KW-1185">Reference proteome</keyword>
<dbReference type="EC" id="1.1.1.133" evidence="2"/>
<dbReference type="EMBL" id="JBBMFA010000037">
    <property type="protein sequence ID" value="MEQ2519142.1"/>
    <property type="molecule type" value="Genomic_DNA"/>
</dbReference>
<evidence type="ECO:0000256" key="2">
    <source>
        <dbReference type="RuleBase" id="RU364082"/>
    </source>
</evidence>
<dbReference type="GO" id="GO:0008831">
    <property type="term" value="F:dTDP-4-dehydrorhamnose reductase activity"/>
    <property type="evidence" value="ECO:0007669"/>
    <property type="project" value="UniProtKB-EC"/>
</dbReference>
<keyword evidence="2 4" id="KW-0560">Oxidoreductase</keyword>
<sequence length="306" mass="33344">MKLLITGAAGQLGTELRRQLAQGGCALGSIPEKLNRATVIATDVGVDGMEALDITDRHEVMAFVRHHQPDVIVSCAAFTNVDGCETNRDAAFKVNALGARNLAMAAEEVGAKLIHVSTDYVFSGAENGGVALDETAQPGPISAYGSTKLLGEEYVKSLCSRYFIVRTAWLYGYAGKNFVKTIRNAAKKFGAVEVVNDQLGNPTNAEDLAYHLLKLCVTREYGIYHCTGEGICSWYDFTCEILRLAGVDAKVTPCTSAEYKAKHPASTNRPAWSALENRMLACTVGNEMRTWQDALKCFFENWKPED</sequence>
<gene>
    <name evidence="4" type="primary">rfbD</name>
    <name evidence="4" type="ORF">WMO24_01625</name>
</gene>
<protein>
    <recommendedName>
        <fullName evidence="2">dTDP-4-dehydrorhamnose reductase</fullName>
        <ecNumber evidence="2">1.1.1.133</ecNumber>
    </recommendedName>
</protein>
<dbReference type="Gene3D" id="3.40.50.720">
    <property type="entry name" value="NAD(P)-binding Rossmann-like Domain"/>
    <property type="match status" value="1"/>
</dbReference>
<evidence type="ECO:0000259" key="3">
    <source>
        <dbReference type="Pfam" id="PF04321"/>
    </source>
</evidence>
<evidence type="ECO:0000313" key="5">
    <source>
        <dbReference type="Proteomes" id="UP001477672"/>
    </source>
</evidence>
<dbReference type="InterPro" id="IPR036291">
    <property type="entry name" value="NAD(P)-bd_dom_sf"/>
</dbReference>
<reference evidence="4 5" key="1">
    <citation type="submission" date="2024-03" db="EMBL/GenBank/DDBJ databases">
        <title>Human intestinal bacterial collection.</title>
        <authorList>
            <person name="Pauvert C."/>
            <person name="Hitch T.C.A."/>
            <person name="Clavel T."/>
        </authorList>
    </citation>
    <scope>NUCLEOTIDE SEQUENCE [LARGE SCALE GENOMIC DNA]</scope>
    <source>
        <strain evidence="4 5">CLA-JM-H11</strain>
    </source>
</reference>
<name>A0ABV1GBC6_9FIRM</name>
<dbReference type="CDD" id="cd05254">
    <property type="entry name" value="dTDP_HR_like_SDR_e"/>
    <property type="match status" value="1"/>
</dbReference>
<dbReference type="NCBIfam" id="TIGR01214">
    <property type="entry name" value="rmlD"/>
    <property type="match status" value="1"/>
</dbReference>
<comment type="similarity">
    <text evidence="1 2">Belongs to the dTDP-4-dehydrorhamnose reductase family.</text>
</comment>